<reference evidence="9" key="1">
    <citation type="submission" date="2025-08" db="UniProtKB">
        <authorList>
            <consortium name="RefSeq"/>
        </authorList>
    </citation>
    <scope>IDENTIFICATION</scope>
    <source>
        <tissue evidence="9">Gonads</tissue>
    </source>
</reference>
<dbReference type="PANTHER" id="PTHR12903">
    <property type="entry name" value="MITOCHONDRIAL RIBOSOMAL PROTEIN L24"/>
    <property type="match status" value="1"/>
</dbReference>
<dbReference type="GO" id="GO:1990904">
    <property type="term" value="C:ribonucleoprotein complex"/>
    <property type="evidence" value="ECO:0007669"/>
    <property type="project" value="UniProtKB-KW"/>
</dbReference>
<dbReference type="FunCoup" id="A0A6J2YSS0">
    <property type="interactions" value="619"/>
</dbReference>
<keyword evidence="3 6" id="KW-0687">Ribonucleoprotein</keyword>
<dbReference type="InterPro" id="IPR008991">
    <property type="entry name" value="Translation_prot_SH3-like_sf"/>
</dbReference>
<dbReference type="GO" id="GO:0003735">
    <property type="term" value="F:structural constituent of ribosome"/>
    <property type="evidence" value="ECO:0007669"/>
    <property type="project" value="InterPro"/>
</dbReference>
<dbReference type="InParanoid" id="A0A6J2YSS0"/>
<dbReference type="InterPro" id="IPR005824">
    <property type="entry name" value="KOW"/>
</dbReference>
<dbReference type="OrthoDB" id="359154at2759"/>
<comment type="similarity">
    <text evidence="1 6">Belongs to the universal ribosomal protein uL24 family.</text>
</comment>
<dbReference type="AlphaFoldDB" id="A0A6J2YSS0"/>
<dbReference type="Pfam" id="PF00467">
    <property type="entry name" value="KOW"/>
    <property type="match status" value="1"/>
</dbReference>
<gene>
    <name evidence="9" type="primary">LOC115890322</name>
</gene>
<organism evidence="8 9">
    <name type="scientific">Sitophilus oryzae</name>
    <name type="common">Rice weevil</name>
    <name type="synonym">Curculio oryzae</name>
    <dbReference type="NCBI Taxonomy" id="7048"/>
    <lineage>
        <taxon>Eukaryota</taxon>
        <taxon>Metazoa</taxon>
        <taxon>Ecdysozoa</taxon>
        <taxon>Arthropoda</taxon>
        <taxon>Hexapoda</taxon>
        <taxon>Insecta</taxon>
        <taxon>Pterygota</taxon>
        <taxon>Neoptera</taxon>
        <taxon>Endopterygota</taxon>
        <taxon>Coleoptera</taxon>
        <taxon>Polyphaga</taxon>
        <taxon>Cucujiformia</taxon>
        <taxon>Curculionidae</taxon>
        <taxon>Dryophthorinae</taxon>
        <taxon>Sitophilus</taxon>
    </lineage>
</organism>
<dbReference type="InterPro" id="IPR003256">
    <property type="entry name" value="Ribosomal_uL24"/>
</dbReference>
<dbReference type="CDD" id="cd06089">
    <property type="entry name" value="KOW_RPL26"/>
    <property type="match status" value="1"/>
</dbReference>
<dbReference type="GO" id="GO:0003723">
    <property type="term" value="F:RNA binding"/>
    <property type="evidence" value="ECO:0007669"/>
    <property type="project" value="InterPro"/>
</dbReference>
<evidence type="ECO:0000256" key="6">
    <source>
        <dbReference type="RuleBase" id="RU003477"/>
    </source>
</evidence>
<dbReference type="NCBIfam" id="TIGR01079">
    <property type="entry name" value="rplX_bact"/>
    <property type="match status" value="1"/>
</dbReference>
<protein>
    <recommendedName>
        <fullName evidence="4">Large ribosomal subunit protein uL24m</fullName>
    </recommendedName>
    <alternativeName>
        <fullName evidence="5">39S ribosomal protein L24, mitochondrial</fullName>
    </alternativeName>
</protein>
<feature type="domain" description="KOW" evidence="7">
    <location>
        <begin position="88"/>
        <end position="115"/>
    </location>
</feature>
<evidence type="ECO:0000256" key="5">
    <source>
        <dbReference type="ARBA" id="ARBA00035357"/>
    </source>
</evidence>
<evidence type="ECO:0000313" key="9">
    <source>
        <dbReference type="RefSeq" id="XP_030766357.1"/>
    </source>
</evidence>
<dbReference type="PROSITE" id="PS01108">
    <property type="entry name" value="RIBOSOMAL_L24"/>
    <property type="match status" value="1"/>
</dbReference>
<proteinExistence type="inferred from homology"/>
<accession>A0A6J2YSS0</accession>
<dbReference type="KEGG" id="soy:115890322"/>
<evidence type="ECO:0000313" key="8">
    <source>
        <dbReference type="Proteomes" id="UP000504635"/>
    </source>
</evidence>
<dbReference type="InterPro" id="IPR014722">
    <property type="entry name" value="Rib_uL2_dom2"/>
</dbReference>
<dbReference type="CTD" id="79590"/>
<dbReference type="GeneID" id="115890322"/>
<dbReference type="GO" id="GO:0006412">
    <property type="term" value="P:translation"/>
    <property type="evidence" value="ECO:0007669"/>
    <property type="project" value="InterPro"/>
</dbReference>
<dbReference type="SUPFAM" id="SSF50104">
    <property type="entry name" value="Translation proteins SH3-like domain"/>
    <property type="match status" value="1"/>
</dbReference>
<dbReference type="InterPro" id="IPR005825">
    <property type="entry name" value="Ribosomal_uL24_CS"/>
</dbReference>
<dbReference type="InterPro" id="IPR041988">
    <property type="entry name" value="Ribosomal_uL24_KOW"/>
</dbReference>
<dbReference type="Proteomes" id="UP000504635">
    <property type="component" value="Unplaced"/>
</dbReference>
<name>A0A6J2YSS0_SITOR</name>
<dbReference type="Pfam" id="PF17136">
    <property type="entry name" value="ribosomal_L24"/>
    <property type="match status" value="1"/>
</dbReference>
<evidence type="ECO:0000256" key="3">
    <source>
        <dbReference type="ARBA" id="ARBA00023274"/>
    </source>
</evidence>
<keyword evidence="2 6" id="KW-0689">Ribosomal protein</keyword>
<evidence type="ECO:0000259" key="7">
    <source>
        <dbReference type="SMART" id="SM00739"/>
    </source>
</evidence>
<dbReference type="RefSeq" id="XP_030766357.1">
    <property type="nucleotide sequence ID" value="XM_030910497.1"/>
</dbReference>
<dbReference type="SMART" id="SM00739">
    <property type="entry name" value="KOW"/>
    <property type="match status" value="1"/>
</dbReference>
<dbReference type="GO" id="GO:0005840">
    <property type="term" value="C:ribosome"/>
    <property type="evidence" value="ECO:0007669"/>
    <property type="project" value="UniProtKB-KW"/>
</dbReference>
<evidence type="ECO:0000256" key="4">
    <source>
        <dbReference type="ARBA" id="ARBA00035283"/>
    </source>
</evidence>
<evidence type="ECO:0000256" key="1">
    <source>
        <dbReference type="ARBA" id="ARBA00010618"/>
    </source>
</evidence>
<dbReference type="Gene3D" id="2.30.30.30">
    <property type="match status" value="1"/>
</dbReference>
<dbReference type="InterPro" id="IPR057264">
    <property type="entry name" value="Ribosomal_uL24_C"/>
</dbReference>
<evidence type="ECO:0000256" key="2">
    <source>
        <dbReference type="ARBA" id="ARBA00022980"/>
    </source>
</evidence>
<dbReference type="HAMAP" id="MF_01326_B">
    <property type="entry name" value="Ribosomal_uL24_B"/>
    <property type="match status" value="1"/>
</dbReference>
<sequence>MRISNIFLSRIGKWSKRYSNLPDRYIQRAMEQVYWRNPKGIQYKPNAVVQKKKFNFGVQRPWSGQFKNENGPRDVPAKVFLEPIKEWSFFRGDRVEILVGKDKGKQGFVKQIFEERNWVIVEGLNCELKQIGQSKQRQFDGVWIQEEQPLLVTNEIALVDPSDLTSTSIEWRFTEEGERVRVSTRTGRIIPMPASNDETVDYKSKAVYKEQPKDTTSDAVTEVTYEPKLCTFEMDIMDKMGIKEDRIPLKTYWY</sequence>
<keyword evidence="8" id="KW-1185">Reference proteome</keyword>